<evidence type="ECO:0000313" key="2">
    <source>
        <dbReference type="EMBL" id="KDR86023.1"/>
    </source>
</evidence>
<gene>
    <name evidence="2" type="ORF">GALMADRAFT_235214</name>
</gene>
<dbReference type="SUPFAM" id="SSF81301">
    <property type="entry name" value="Nucleotidyltransferase"/>
    <property type="match status" value="1"/>
</dbReference>
<dbReference type="Gene3D" id="3.30.460.40">
    <property type="match status" value="1"/>
</dbReference>
<dbReference type="HOGENOM" id="CLU_047728_0_0_1"/>
<dbReference type="OrthoDB" id="3133286at2759"/>
<name>A0A067U3M3_GALM3</name>
<dbReference type="InterPro" id="IPR043519">
    <property type="entry name" value="NT_sf"/>
</dbReference>
<accession>A0A067U3M3</accession>
<evidence type="ECO:0000313" key="3">
    <source>
        <dbReference type="Proteomes" id="UP000027222"/>
    </source>
</evidence>
<dbReference type="Proteomes" id="UP000027222">
    <property type="component" value="Unassembled WGS sequence"/>
</dbReference>
<dbReference type="AlphaFoldDB" id="A0A067U3M3"/>
<sequence length="272" mass="30871">MEPTVPTATTATTNGTGKGKKSQRPRAVKTQLQNAHFAIVLEAARTVTGIFNAHGLSCAVFGSLASKLYGCARCPKDVDLLVSQDPVYDTSSDSESSDSTSGKRATLDAGQLKDLVLRSNSRNFYLKMPRDPSAEYRILWYRTRYQGPECKVDILIPGTMHLPHLRPERVLVIDTIPVVPFSLLLYHKLQGWDDHCQAEEPYKKQKQHQDAGDIRRLMALKHLIEGLRQTKSQDEELFSEEFWALTVERVKRYCEIFQDRVEDWKLLGFETS</sequence>
<organism evidence="2 3">
    <name type="scientific">Galerina marginata (strain CBS 339.88)</name>
    <dbReference type="NCBI Taxonomy" id="685588"/>
    <lineage>
        <taxon>Eukaryota</taxon>
        <taxon>Fungi</taxon>
        <taxon>Dikarya</taxon>
        <taxon>Basidiomycota</taxon>
        <taxon>Agaricomycotina</taxon>
        <taxon>Agaricomycetes</taxon>
        <taxon>Agaricomycetidae</taxon>
        <taxon>Agaricales</taxon>
        <taxon>Agaricineae</taxon>
        <taxon>Strophariaceae</taxon>
        <taxon>Galerina</taxon>
    </lineage>
</organism>
<protein>
    <submittedName>
        <fullName evidence="2">Uncharacterized protein</fullName>
    </submittedName>
</protein>
<feature type="compositionally biased region" description="Basic residues" evidence="1">
    <location>
        <begin position="18"/>
        <end position="27"/>
    </location>
</feature>
<feature type="region of interest" description="Disordered" evidence="1">
    <location>
        <begin position="1"/>
        <end position="27"/>
    </location>
</feature>
<reference evidence="3" key="1">
    <citation type="journal article" date="2014" name="Proc. Natl. Acad. Sci. U.S.A.">
        <title>Extensive sampling of basidiomycete genomes demonstrates inadequacy of the white-rot/brown-rot paradigm for wood decay fungi.</title>
        <authorList>
            <person name="Riley R."/>
            <person name="Salamov A.A."/>
            <person name="Brown D.W."/>
            <person name="Nagy L.G."/>
            <person name="Floudas D."/>
            <person name="Held B.W."/>
            <person name="Levasseur A."/>
            <person name="Lombard V."/>
            <person name="Morin E."/>
            <person name="Otillar R."/>
            <person name="Lindquist E.A."/>
            <person name="Sun H."/>
            <person name="LaButti K.M."/>
            <person name="Schmutz J."/>
            <person name="Jabbour D."/>
            <person name="Luo H."/>
            <person name="Baker S.E."/>
            <person name="Pisabarro A.G."/>
            <person name="Walton J.D."/>
            <person name="Blanchette R.A."/>
            <person name="Henrissat B."/>
            <person name="Martin F."/>
            <person name="Cullen D."/>
            <person name="Hibbett D.S."/>
            <person name="Grigoriev I.V."/>
        </authorList>
    </citation>
    <scope>NUCLEOTIDE SEQUENCE [LARGE SCALE GENOMIC DNA]</scope>
    <source>
        <strain evidence="3">CBS 339.88</strain>
    </source>
</reference>
<proteinExistence type="predicted"/>
<dbReference type="EMBL" id="KL142367">
    <property type="protein sequence ID" value="KDR86023.1"/>
    <property type="molecule type" value="Genomic_DNA"/>
</dbReference>
<evidence type="ECO:0000256" key="1">
    <source>
        <dbReference type="SAM" id="MobiDB-lite"/>
    </source>
</evidence>
<keyword evidence="3" id="KW-1185">Reference proteome</keyword>